<feature type="domain" description="Integrase catalytic" evidence="2">
    <location>
        <begin position="78"/>
        <end position="244"/>
    </location>
</feature>
<dbReference type="InterPro" id="IPR036397">
    <property type="entry name" value="RNaseH_sf"/>
</dbReference>
<dbReference type="EMBL" id="JAINDJ010000002">
    <property type="protein sequence ID" value="KAG9458348.1"/>
    <property type="molecule type" value="Genomic_DNA"/>
</dbReference>
<feature type="compositionally biased region" description="Basic and acidic residues" evidence="1">
    <location>
        <begin position="321"/>
        <end position="342"/>
    </location>
</feature>
<dbReference type="PANTHER" id="PTHR48475:SF1">
    <property type="entry name" value="RNASE H TYPE-1 DOMAIN-CONTAINING PROTEIN"/>
    <property type="match status" value="1"/>
</dbReference>
<dbReference type="PROSITE" id="PS50994">
    <property type="entry name" value="INTEGRASE"/>
    <property type="match status" value="1"/>
</dbReference>
<protein>
    <recommendedName>
        <fullName evidence="2">Integrase catalytic domain-containing protein</fullName>
    </recommendedName>
</protein>
<accession>A0AAV7FB65</accession>
<keyword evidence="4" id="KW-1185">Reference proteome</keyword>
<dbReference type="InterPro" id="IPR001584">
    <property type="entry name" value="Integrase_cat-core"/>
</dbReference>
<dbReference type="SUPFAM" id="SSF53098">
    <property type="entry name" value="Ribonuclease H-like"/>
    <property type="match status" value="1"/>
</dbReference>
<dbReference type="PANTHER" id="PTHR48475">
    <property type="entry name" value="RIBONUCLEASE H"/>
    <property type="match status" value="1"/>
</dbReference>
<feature type="region of interest" description="Disordered" evidence="1">
    <location>
        <begin position="307"/>
        <end position="362"/>
    </location>
</feature>
<evidence type="ECO:0000259" key="2">
    <source>
        <dbReference type="PROSITE" id="PS50994"/>
    </source>
</evidence>
<dbReference type="AlphaFoldDB" id="A0AAV7FB65"/>
<evidence type="ECO:0000313" key="4">
    <source>
        <dbReference type="Proteomes" id="UP000825729"/>
    </source>
</evidence>
<evidence type="ECO:0000256" key="1">
    <source>
        <dbReference type="SAM" id="MobiDB-lite"/>
    </source>
</evidence>
<name>A0AAV7FB65_ARIFI</name>
<dbReference type="GO" id="GO:0003676">
    <property type="term" value="F:nucleic acid binding"/>
    <property type="evidence" value="ECO:0007669"/>
    <property type="project" value="InterPro"/>
</dbReference>
<dbReference type="Proteomes" id="UP000825729">
    <property type="component" value="Unassembled WGS sequence"/>
</dbReference>
<proteinExistence type="predicted"/>
<dbReference type="GO" id="GO:0015074">
    <property type="term" value="P:DNA integration"/>
    <property type="evidence" value="ECO:0007669"/>
    <property type="project" value="InterPro"/>
</dbReference>
<evidence type="ECO:0000313" key="3">
    <source>
        <dbReference type="EMBL" id="KAG9458348.1"/>
    </source>
</evidence>
<gene>
    <name evidence="3" type="ORF">H6P81_002856</name>
</gene>
<organism evidence="3 4">
    <name type="scientific">Aristolochia fimbriata</name>
    <name type="common">White veined hardy Dutchman's pipe vine</name>
    <dbReference type="NCBI Taxonomy" id="158543"/>
    <lineage>
        <taxon>Eukaryota</taxon>
        <taxon>Viridiplantae</taxon>
        <taxon>Streptophyta</taxon>
        <taxon>Embryophyta</taxon>
        <taxon>Tracheophyta</taxon>
        <taxon>Spermatophyta</taxon>
        <taxon>Magnoliopsida</taxon>
        <taxon>Magnoliidae</taxon>
        <taxon>Piperales</taxon>
        <taxon>Aristolochiaceae</taxon>
        <taxon>Aristolochia</taxon>
    </lineage>
</organism>
<sequence length="417" mass="48126">MEESFPISASKNEAGDWREPISNFLRYDTLPVDLRERVHVRRATPRLLLAVNAQGDHRNGSNLQTVTTSFRLHTSTTRAASPNDCVLAIRSLGDGHHWSNHSQIRLRPAIHSGCHDYFSKWAEAAAYRDVKATTVTDFIRTQIIYRYGIPRYIVTDNGKPFRNKVMDRFYEKFRIQQRTSSAYNPSANGLAEAFNKTLCKILKMTIGDNKKSWDEKLGETLRAYRTLFRMPTQSTPYLLVYDTEAVLPLEVQLPSLRVAIKEGHTTEECAQLRLVKLESFNEQRLEAQQHLECYQSRITRALNKKFMTRSRVEPSQEIDPEPERTLRQKLKENQNQKSPKDQEDIESVEGTHEEQAPIPRRTMEDYVTLSPNTHMKSIITPTIQANNFEIKPQIIAMLQNHYQFSGLANEDPNEHLA</sequence>
<comment type="caution">
    <text evidence="3">The sequence shown here is derived from an EMBL/GenBank/DDBJ whole genome shotgun (WGS) entry which is preliminary data.</text>
</comment>
<reference evidence="3 4" key="1">
    <citation type="submission" date="2021-07" db="EMBL/GenBank/DDBJ databases">
        <title>The Aristolochia fimbriata genome: insights into angiosperm evolution, floral development and chemical biosynthesis.</title>
        <authorList>
            <person name="Jiao Y."/>
        </authorList>
    </citation>
    <scope>NUCLEOTIDE SEQUENCE [LARGE SCALE GENOMIC DNA]</scope>
    <source>
        <strain evidence="3">IBCAS-2021</strain>
        <tissue evidence="3">Leaf</tissue>
    </source>
</reference>
<dbReference type="Pfam" id="PF00665">
    <property type="entry name" value="rve"/>
    <property type="match status" value="1"/>
</dbReference>
<dbReference type="Gene3D" id="3.30.420.10">
    <property type="entry name" value="Ribonuclease H-like superfamily/Ribonuclease H"/>
    <property type="match status" value="1"/>
</dbReference>
<dbReference type="InterPro" id="IPR012337">
    <property type="entry name" value="RNaseH-like_sf"/>
</dbReference>